<keyword evidence="1" id="KW-1133">Transmembrane helix</keyword>
<name>A0ABD2NZ99_9CUCU</name>
<dbReference type="AlphaFoldDB" id="A0ABD2NZ99"/>
<evidence type="ECO:0000256" key="1">
    <source>
        <dbReference type="SAM" id="Phobius"/>
    </source>
</evidence>
<dbReference type="EMBL" id="JABFTP020000165">
    <property type="protein sequence ID" value="KAL3283934.1"/>
    <property type="molecule type" value="Genomic_DNA"/>
</dbReference>
<keyword evidence="3" id="KW-1185">Reference proteome</keyword>
<keyword evidence="1" id="KW-0472">Membrane</keyword>
<proteinExistence type="predicted"/>
<protein>
    <recommendedName>
        <fullName evidence="4">Sarcospan</fullName>
    </recommendedName>
</protein>
<evidence type="ECO:0000313" key="3">
    <source>
        <dbReference type="Proteomes" id="UP001516400"/>
    </source>
</evidence>
<reference evidence="2 3" key="1">
    <citation type="journal article" date="2021" name="BMC Biol.">
        <title>Horizontally acquired antibacterial genes associated with adaptive radiation of ladybird beetles.</title>
        <authorList>
            <person name="Li H.S."/>
            <person name="Tang X.F."/>
            <person name="Huang Y.H."/>
            <person name="Xu Z.Y."/>
            <person name="Chen M.L."/>
            <person name="Du X.Y."/>
            <person name="Qiu B.Y."/>
            <person name="Chen P.T."/>
            <person name="Zhang W."/>
            <person name="Slipinski A."/>
            <person name="Escalona H.E."/>
            <person name="Waterhouse R.M."/>
            <person name="Zwick A."/>
            <person name="Pang H."/>
        </authorList>
    </citation>
    <scope>NUCLEOTIDE SEQUENCE [LARGE SCALE GENOMIC DNA]</scope>
    <source>
        <strain evidence="2">SYSU2018</strain>
    </source>
</reference>
<dbReference type="PANTHER" id="PTHR15260">
    <property type="entry name" value="SARCOSPAN"/>
    <property type="match status" value="1"/>
</dbReference>
<dbReference type="PANTHER" id="PTHR15260:SF1">
    <property type="entry name" value="SARCOSPAN"/>
    <property type="match status" value="1"/>
</dbReference>
<keyword evidence="1" id="KW-0812">Transmembrane</keyword>
<feature type="transmembrane region" description="Helical" evidence="1">
    <location>
        <begin position="246"/>
        <end position="273"/>
    </location>
</feature>
<evidence type="ECO:0000313" key="2">
    <source>
        <dbReference type="EMBL" id="KAL3283934.1"/>
    </source>
</evidence>
<accession>A0ABD2NZ99</accession>
<evidence type="ECO:0008006" key="4">
    <source>
        <dbReference type="Google" id="ProtNLM"/>
    </source>
</evidence>
<dbReference type="Proteomes" id="UP001516400">
    <property type="component" value="Unassembled WGS sequence"/>
</dbReference>
<feature type="transmembrane region" description="Helical" evidence="1">
    <location>
        <begin position="134"/>
        <end position="155"/>
    </location>
</feature>
<dbReference type="InterPro" id="IPR030429">
    <property type="entry name" value="Sarcospan"/>
</dbReference>
<comment type="caution">
    <text evidence="2">The sequence shown here is derived from an EMBL/GenBank/DDBJ whole genome shotgun (WGS) entry which is preliminary data.</text>
</comment>
<sequence>MIENKRWENDAFNETDSTVISCSEKAEIKKMDKTGYQHLKNEGIPTQTHGLVTTVPQNIANLKIGDKHAPTRNSLRHSRMIVMSKGRVPVEYLPPIVKHHHRAKTAMWIILIVGIVMSFECSSLKIYAANTKVMLNPFYATIPILFSGIFGFVHLSCCRKEYPGLRRNSCEKSIKVFSISTSLLAVVLSFVYVFNGLIHLFSFFYLDCGRPDFLTQTCSCRLADPEMITSIFNNTWDYVDLSCFEVYHIFNVIIGLTGFTCLIIIILEIYYLYLNWISRSNLRPIKNYDFI</sequence>
<feature type="transmembrane region" description="Helical" evidence="1">
    <location>
        <begin position="176"/>
        <end position="206"/>
    </location>
</feature>
<organism evidence="2 3">
    <name type="scientific">Cryptolaemus montrouzieri</name>
    <dbReference type="NCBI Taxonomy" id="559131"/>
    <lineage>
        <taxon>Eukaryota</taxon>
        <taxon>Metazoa</taxon>
        <taxon>Ecdysozoa</taxon>
        <taxon>Arthropoda</taxon>
        <taxon>Hexapoda</taxon>
        <taxon>Insecta</taxon>
        <taxon>Pterygota</taxon>
        <taxon>Neoptera</taxon>
        <taxon>Endopterygota</taxon>
        <taxon>Coleoptera</taxon>
        <taxon>Polyphaga</taxon>
        <taxon>Cucujiformia</taxon>
        <taxon>Coccinelloidea</taxon>
        <taxon>Coccinellidae</taxon>
        <taxon>Scymninae</taxon>
        <taxon>Scymnini</taxon>
        <taxon>Cryptolaemus</taxon>
    </lineage>
</organism>
<feature type="transmembrane region" description="Helical" evidence="1">
    <location>
        <begin position="106"/>
        <end position="128"/>
    </location>
</feature>
<gene>
    <name evidence="2" type="ORF">HHI36_018102</name>
</gene>